<gene>
    <name evidence="1" type="ORF">FDK13_31055</name>
</gene>
<proteinExistence type="predicted"/>
<dbReference type="SUPFAM" id="SSF56935">
    <property type="entry name" value="Porins"/>
    <property type="match status" value="1"/>
</dbReference>
<dbReference type="OrthoDB" id="9804995at2"/>
<dbReference type="Proteomes" id="UP000304900">
    <property type="component" value="Unassembled WGS sequence"/>
</dbReference>
<dbReference type="Gene3D" id="2.60.40.1120">
    <property type="entry name" value="Carboxypeptidase-like, regulatory domain"/>
    <property type="match status" value="1"/>
</dbReference>
<dbReference type="Gene3D" id="2.170.130.10">
    <property type="entry name" value="TonB-dependent receptor, plug domain"/>
    <property type="match status" value="1"/>
</dbReference>
<reference evidence="1 2" key="1">
    <citation type="submission" date="2019-05" db="EMBL/GenBank/DDBJ databases">
        <title>Dyadobacter AR-3-8 sp. nov., isolated from arctic soil.</title>
        <authorList>
            <person name="Chaudhary D.K."/>
        </authorList>
    </citation>
    <scope>NUCLEOTIDE SEQUENCE [LARGE SCALE GENOMIC DNA]</scope>
    <source>
        <strain evidence="1 2">AR-3-8</strain>
    </source>
</reference>
<name>A0A4U6CVC7_9BACT</name>
<dbReference type="InterPro" id="IPR008969">
    <property type="entry name" value="CarboxyPept-like_regulatory"/>
</dbReference>
<sequence length="799" mass="88147">MGKLTTAQYIVICITLSVIVMFTSIASAQGTLQTIRGTVIDKQTKSTLPGVIVSIVGDNSKGAITDGSGQFSLSGIAPGRYDISFGSLGYNQYIAAGVEVTSGKQVVLDAQLEEGSKTLNEVVVRAGSKKHETLNELATISGRSFTMEEVNRYSGGRSDPSRLVANFAGVSAPDDSRNDIVVRGNSPTGVLWRIEGLNIPNPNHFSTLGTTGGSASALNTNILKNSDFLTSAFPAEYGNANAGVFDLGFRTGNTDKREHTIQLGALTGLEAMTEGPINKKKGSSYVLAYRYSFTGLAQQLGLTVGTASTPFYQDLSFKINSGESKFGRFTLFGLGGISKINIMHDDVDEDDIWGNPKRDSYMKSQIGLVGVKHFIRVGKKSYFNTVIGLTYAGTEQNIDSMGVSTPARVVEATMKQMRYSINTSFNTTISPKLFLKIGTIEELIAIDLFYRDRVSPPHDWVQIWNFNGRTSLLQGYIHAKYNITAKLTANFGIHSQWLTLNNSSSVEPRVALKYQLTDKSTLTAGFGMHSQMQPADTYFYQVKNKDGSVDRSNEDLGFTRSQHYVLGYEVLPFTNWRVKAEVYYQRLYHVPVSDTLSSYSMLNAGARSYYYNEQGQLNNSGTGFNYGAELTVEKFFSNGYYGLFTGSIYQSKYEGSDKIERNTAFNGRYVYNILTGKEWKIGKNRNNKFSVDLKITQAGGRYYTPVDYAASITNNREILKGGNAVYSAKNTGFFRLDLKAGATINSKSRNLSHAVFLDIQNVTNSQNVLVEQRYNPATQRVNTAYQIGVFPNFVYRLQF</sequence>
<dbReference type="EMBL" id="SZVO01000021">
    <property type="protein sequence ID" value="TKT87048.1"/>
    <property type="molecule type" value="Genomic_DNA"/>
</dbReference>
<dbReference type="RefSeq" id="WP_137343908.1">
    <property type="nucleotide sequence ID" value="NZ_SZVO01000021.1"/>
</dbReference>
<evidence type="ECO:0000313" key="1">
    <source>
        <dbReference type="EMBL" id="TKT87048.1"/>
    </source>
</evidence>
<dbReference type="InterPro" id="IPR037066">
    <property type="entry name" value="Plug_dom_sf"/>
</dbReference>
<dbReference type="AlphaFoldDB" id="A0A4U6CVC7"/>
<evidence type="ECO:0000313" key="2">
    <source>
        <dbReference type="Proteomes" id="UP000304900"/>
    </source>
</evidence>
<protein>
    <submittedName>
        <fullName evidence="1">TonB-dependent receptor</fullName>
    </submittedName>
</protein>
<organism evidence="1 2">
    <name type="scientific">Dyadobacter frigoris</name>
    <dbReference type="NCBI Taxonomy" id="2576211"/>
    <lineage>
        <taxon>Bacteria</taxon>
        <taxon>Pseudomonadati</taxon>
        <taxon>Bacteroidota</taxon>
        <taxon>Cytophagia</taxon>
        <taxon>Cytophagales</taxon>
        <taxon>Spirosomataceae</taxon>
        <taxon>Dyadobacter</taxon>
    </lineage>
</organism>
<dbReference type="Pfam" id="PF13715">
    <property type="entry name" value="CarbopepD_reg_2"/>
    <property type="match status" value="1"/>
</dbReference>
<keyword evidence="2" id="KW-1185">Reference proteome</keyword>
<dbReference type="SUPFAM" id="SSF49464">
    <property type="entry name" value="Carboxypeptidase regulatory domain-like"/>
    <property type="match status" value="1"/>
</dbReference>
<keyword evidence="1" id="KW-0675">Receptor</keyword>
<comment type="caution">
    <text evidence="1">The sequence shown here is derived from an EMBL/GenBank/DDBJ whole genome shotgun (WGS) entry which is preliminary data.</text>
</comment>
<accession>A0A4U6CVC7</accession>